<organism evidence="4 5">
    <name type="scientific">Hydrogenophaga electricum</name>
    <dbReference type="NCBI Taxonomy" id="1230953"/>
    <lineage>
        <taxon>Bacteria</taxon>
        <taxon>Pseudomonadati</taxon>
        <taxon>Pseudomonadota</taxon>
        <taxon>Betaproteobacteria</taxon>
        <taxon>Burkholderiales</taxon>
        <taxon>Comamonadaceae</taxon>
        <taxon>Hydrogenophaga</taxon>
    </lineage>
</organism>
<comment type="caution">
    <text evidence="4">The sequence shown here is derived from an EMBL/GenBank/DDBJ whole genome shotgun (WGS) entry which is preliminary data.</text>
</comment>
<feature type="domain" description="D-isomer specific 2-hydroxyacid dehydrogenase NAD-binding" evidence="3">
    <location>
        <begin position="107"/>
        <end position="279"/>
    </location>
</feature>
<accession>A0ABQ6C3D4</accession>
<dbReference type="Gene3D" id="3.40.50.720">
    <property type="entry name" value="NAD(P)-binding Rossmann-like Domain"/>
    <property type="match status" value="2"/>
</dbReference>
<proteinExistence type="predicted"/>
<keyword evidence="5" id="KW-1185">Reference proteome</keyword>
<name>A0ABQ6C3D4_9BURK</name>
<keyword evidence="2" id="KW-0520">NAD</keyword>
<dbReference type="InterPro" id="IPR036291">
    <property type="entry name" value="NAD(P)-bd_dom_sf"/>
</dbReference>
<reference evidence="5" key="1">
    <citation type="journal article" date="2019" name="Int. J. Syst. Evol. Microbiol.">
        <title>The Global Catalogue of Microorganisms (GCM) 10K type strain sequencing project: providing services to taxonomists for standard genome sequencing and annotation.</title>
        <authorList>
            <consortium name="The Broad Institute Genomics Platform"/>
            <consortium name="The Broad Institute Genome Sequencing Center for Infectious Disease"/>
            <person name="Wu L."/>
            <person name="Ma J."/>
        </authorList>
    </citation>
    <scope>NUCLEOTIDE SEQUENCE [LARGE SCALE GENOMIC DNA]</scope>
    <source>
        <strain evidence="5">NBRC 109341</strain>
    </source>
</reference>
<evidence type="ECO:0000256" key="2">
    <source>
        <dbReference type="ARBA" id="ARBA00023027"/>
    </source>
</evidence>
<dbReference type="SUPFAM" id="SSF51735">
    <property type="entry name" value="NAD(P)-binding Rossmann-fold domains"/>
    <property type="match status" value="1"/>
</dbReference>
<evidence type="ECO:0000313" key="5">
    <source>
        <dbReference type="Proteomes" id="UP001156903"/>
    </source>
</evidence>
<dbReference type="PANTHER" id="PTHR43333:SF1">
    <property type="entry name" value="D-ISOMER SPECIFIC 2-HYDROXYACID DEHYDROGENASE NAD-BINDING DOMAIN-CONTAINING PROTEIN"/>
    <property type="match status" value="1"/>
</dbReference>
<evidence type="ECO:0000256" key="1">
    <source>
        <dbReference type="ARBA" id="ARBA00023002"/>
    </source>
</evidence>
<sequence length="314" mass="33630">MLVCSETDDLSDLVAPFEAAAAALCPGLRVALWSPQTSEAELASVVAVAGWFVPSGLPARLPALRLLASIGAGVEHLLRDPALPPAVPVTRIVDPEQARGMAEFVLWAALYYHRGLDRVQAQQARRQWHMPPQRPAERTHVGVMGLGAMGAEVALALAAHGFRVSGWSRRPRTLPGVCTWAGHRELPEFLRPLDVVVSLLPLTPETRGLCNARWFELLKPGAAFVNCGRGEQVVVPDLLDAVHSGHLRGAVLDVFEHEPLPPESPLWDAPGVLVTPHMASSASPEVIARQIVADAARVLAGRAPANAVDRLSGY</sequence>
<keyword evidence="1" id="KW-0560">Oxidoreductase</keyword>
<dbReference type="Proteomes" id="UP001156903">
    <property type="component" value="Unassembled WGS sequence"/>
</dbReference>
<gene>
    <name evidence="4" type="ORF">GCM10007935_22810</name>
</gene>
<dbReference type="Pfam" id="PF02826">
    <property type="entry name" value="2-Hacid_dh_C"/>
    <property type="match status" value="1"/>
</dbReference>
<evidence type="ECO:0000313" key="4">
    <source>
        <dbReference type="EMBL" id="GLS14848.1"/>
    </source>
</evidence>
<dbReference type="PANTHER" id="PTHR43333">
    <property type="entry name" value="2-HACID_DH_C DOMAIN-CONTAINING PROTEIN"/>
    <property type="match status" value="1"/>
</dbReference>
<dbReference type="EMBL" id="BSPB01000016">
    <property type="protein sequence ID" value="GLS14848.1"/>
    <property type="molecule type" value="Genomic_DNA"/>
</dbReference>
<protein>
    <submittedName>
        <fullName evidence="4">Glyoxylate/hydroxypyruvate reductase A</fullName>
    </submittedName>
</protein>
<dbReference type="CDD" id="cd12164">
    <property type="entry name" value="GDH_like_2"/>
    <property type="match status" value="1"/>
</dbReference>
<evidence type="ECO:0000259" key="3">
    <source>
        <dbReference type="Pfam" id="PF02826"/>
    </source>
</evidence>
<dbReference type="InterPro" id="IPR006140">
    <property type="entry name" value="D-isomer_DH_NAD-bd"/>
</dbReference>